<evidence type="ECO:0000256" key="5">
    <source>
        <dbReference type="ARBA" id="ARBA00022454"/>
    </source>
</evidence>
<name>A0AA38Y759_9EURO</name>
<comment type="subcellular location">
    <subcellularLocation>
        <location evidence="3">Chromosome</location>
        <location evidence="3">Centromere</location>
        <location evidence="3">Kinetochore</location>
    </subcellularLocation>
    <subcellularLocation>
        <location evidence="2">Cytoplasm</location>
        <location evidence="2">Cytoskeleton</location>
        <location evidence="2">Spindle</location>
    </subcellularLocation>
    <subcellularLocation>
        <location evidence="1">Nucleus</location>
    </subcellularLocation>
</comment>
<accession>A0AA38Y759</accession>
<keyword evidence="11" id="KW-0995">Kinetochore</keyword>
<keyword evidence="16" id="KW-0137">Centromere</keyword>
<keyword evidence="6" id="KW-0963">Cytoplasm</keyword>
<evidence type="ECO:0000256" key="14">
    <source>
        <dbReference type="ARBA" id="ARBA00023242"/>
    </source>
</evidence>
<keyword evidence="14" id="KW-0539">Nucleus</keyword>
<dbReference type="EMBL" id="JAPDRN010000023">
    <property type="protein sequence ID" value="KAJ9638012.1"/>
    <property type="molecule type" value="Genomic_DNA"/>
</dbReference>
<reference evidence="21" key="1">
    <citation type="submission" date="2022-10" db="EMBL/GenBank/DDBJ databases">
        <title>Culturing micro-colonial fungi from biological soil crusts in the Mojave desert and describing Neophaeococcomyces mojavensis, and introducing the new genera and species Taxawa tesnikishii.</title>
        <authorList>
            <person name="Kurbessoian T."/>
            <person name="Stajich J.E."/>
        </authorList>
    </citation>
    <scope>NUCLEOTIDE SEQUENCE</scope>
    <source>
        <strain evidence="21">TK_35</strain>
    </source>
</reference>
<evidence type="ECO:0000256" key="12">
    <source>
        <dbReference type="ARBA" id="ARBA00023054"/>
    </source>
</evidence>
<evidence type="ECO:0000256" key="17">
    <source>
        <dbReference type="ARBA" id="ARBA00044112"/>
    </source>
</evidence>
<evidence type="ECO:0000256" key="15">
    <source>
        <dbReference type="ARBA" id="ARBA00023306"/>
    </source>
</evidence>
<keyword evidence="5" id="KW-0158">Chromosome</keyword>
<keyword evidence="8" id="KW-0493">Microtubule</keyword>
<dbReference type="Proteomes" id="UP001172681">
    <property type="component" value="Unassembled WGS sequence"/>
</dbReference>
<organism evidence="21 22">
    <name type="scientific">Knufia peltigerae</name>
    <dbReference type="NCBI Taxonomy" id="1002370"/>
    <lineage>
        <taxon>Eukaryota</taxon>
        <taxon>Fungi</taxon>
        <taxon>Dikarya</taxon>
        <taxon>Ascomycota</taxon>
        <taxon>Pezizomycotina</taxon>
        <taxon>Eurotiomycetes</taxon>
        <taxon>Chaetothyriomycetidae</taxon>
        <taxon>Chaetothyriales</taxon>
        <taxon>Trichomeriaceae</taxon>
        <taxon>Knufia</taxon>
    </lineage>
</organism>
<evidence type="ECO:0000256" key="8">
    <source>
        <dbReference type="ARBA" id="ARBA00022701"/>
    </source>
</evidence>
<dbReference type="GO" id="GO:0051301">
    <property type="term" value="P:cell division"/>
    <property type="evidence" value="ECO:0007669"/>
    <property type="project" value="UniProtKB-KW"/>
</dbReference>
<evidence type="ECO:0000256" key="9">
    <source>
        <dbReference type="ARBA" id="ARBA00022776"/>
    </source>
</evidence>
<sequence>MALLGSHLEQITLSAKSIAGLEFLPPKIFSNALLKDHEITTLIRDTESHERALFTLDPNAVRSSRQSNATQQHGSSATRNSLFPNAHSTQQSVVTRLLGDDMLEEIRLSSKKRDGVNVEVLLRGAERLCDVYAVGGAPEKIRALRTRYEEVATSISTLEEKVSKQQALLERRNKSFEVEHEEHEPAGLTADNAMLLTEQDFQNEEDEIRELEARKKALEDRVSGMERDLGGLLR</sequence>
<evidence type="ECO:0000256" key="6">
    <source>
        <dbReference type="ARBA" id="ARBA00022490"/>
    </source>
</evidence>
<feature type="coiled-coil region" evidence="19">
    <location>
        <begin position="194"/>
        <end position="228"/>
    </location>
</feature>
<dbReference type="Pfam" id="PF08657">
    <property type="entry name" value="DASH_Spc34"/>
    <property type="match status" value="2"/>
</dbReference>
<dbReference type="GO" id="GO:0042729">
    <property type="term" value="C:DASH complex"/>
    <property type="evidence" value="ECO:0007669"/>
    <property type="project" value="InterPro"/>
</dbReference>
<dbReference type="GO" id="GO:0005876">
    <property type="term" value="C:spindle microtubule"/>
    <property type="evidence" value="ECO:0007669"/>
    <property type="project" value="InterPro"/>
</dbReference>
<comment type="similarity">
    <text evidence="4">Belongs to the DASH complex SPC34 family.</text>
</comment>
<protein>
    <recommendedName>
        <fullName evidence="17">DASH complex subunit SPC34</fullName>
    </recommendedName>
    <alternativeName>
        <fullName evidence="18">Outer kinetochore protein SPC34</fullName>
    </alternativeName>
</protein>
<feature type="compositionally biased region" description="Polar residues" evidence="20">
    <location>
        <begin position="61"/>
        <end position="86"/>
    </location>
</feature>
<evidence type="ECO:0000256" key="7">
    <source>
        <dbReference type="ARBA" id="ARBA00022618"/>
    </source>
</evidence>
<evidence type="ECO:0000256" key="10">
    <source>
        <dbReference type="ARBA" id="ARBA00022829"/>
    </source>
</evidence>
<comment type="caution">
    <text evidence="21">The sequence shown here is derived from an EMBL/GenBank/DDBJ whole genome shotgun (WGS) entry which is preliminary data.</text>
</comment>
<dbReference type="AlphaFoldDB" id="A0AA38Y759"/>
<evidence type="ECO:0000256" key="3">
    <source>
        <dbReference type="ARBA" id="ARBA00004629"/>
    </source>
</evidence>
<evidence type="ECO:0000313" key="22">
    <source>
        <dbReference type="Proteomes" id="UP001172681"/>
    </source>
</evidence>
<gene>
    <name evidence="21" type="ORF">H2204_004603</name>
</gene>
<keyword evidence="9" id="KW-0498">Mitosis</keyword>
<evidence type="ECO:0000256" key="1">
    <source>
        <dbReference type="ARBA" id="ARBA00004123"/>
    </source>
</evidence>
<evidence type="ECO:0000256" key="16">
    <source>
        <dbReference type="ARBA" id="ARBA00023328"/>
    </source>
</evidence>
<keyword evidence="10" id="KW-0159">Chromosome partition</keyword>
<evidence type="ECO:0000256" key="13">
    <source>
        <dbReference type="ARBA" id="ARBA00023212"/>
    </source>
</evidence>
<keyword evidence="22" id="KW-1185">Reference proteome</keyword>
<evidence type="ECO:0000256" key="4">
    <source>
        <dbReference type="ARBA" id="ARBA00008491"/>
    </source>
</evidence>
<keyword evidence="7" id="KW-0132">Cell division</keyword>
<dbReference type="InterPro" id="IPR013966">
    <property type="entry name" value="Spc34"/>
</dbReference>
<feature type="region of interest" description="Disordered" evidence="20">
    <location>
        <begin position="58"/>
        <end position="86"/>
    </location>
</feature>
<evidence type="ECO:0000313" key="21">
    <source>
        <dbReference type="EMBL" id="KAJ9638012.1"/>
    </source>
</evidence>
<evidence type="ECO:0000256" key="2">
    <source>
        <dbReference type="ARBA" id="ARBA00004186"/>
    </source>
</evidence>
<keyword evidence="13" id="KW-0206">Cytoskeleton</keyword>
<dbReference type="GO" id="GO:0008608">
    <property type="term" value="P:attachment of spindle microtubules to kinetochore"/>
    <property type="evidence" value="ECO:0007669"/>
    <property type="project" value="InterPro"/>
</dbReference>
<keyword evidence="12 19" id="KW-0175">Coiled coil</keyword>
<evidence type="ECO:0000256" key="11">
    <source>
        <dbReference type="ARBA" id="ARBA00022838"/>
    </source>
</evidence>
<proteinExistence type="inferred from homology"/>
<evidence type="ECO:0000256" key="18">
    <source>
        <dbReference type="ARBA" id="ARBA00044346"/>
    </source>
</evidence>
<evidence type="ECO:0000256" key="20">
    <source>
        <dbReference type="SAM" id="MobiDB-lite"/>
    </source>
</evidence>
<keyword evidence="15" id="KW-0131">Cell cycle</keyword>
<evidence type="ECO:0000256" key="19">
    <source>
        <dbReference type="SAM" id="Coils"/>
    </source>
</evidence>